<protein>
    <submittedName>
        <fullName evidence="2">Uncharacterized protein</fullName>
    </submittedName>
</protein>
<reference evidence="2 3" key="3">
    <citation type="submission" date="2019-11" db="EMBL/GenBank/DDBJ databases">
        <title>A de novo genome assembly of a pear dwarfing rootstock.</title>
        <authorList>
            <person name="Wang F."/>
            <person name="Wang J."/>
            <person name="Li S."/>
            <person name="Zhang Y."/>
            <person name="Fang M."/>
            <person name="Ma L."/>
            <person name="Zhao Y."/>
            <person name="Jiang S."/>
        </authorList>
    </citation>
    <scope>NUCLEOTIDE SEQUENCE [LARGE SCALE GENOMIC DNA]</scope>
    <source>
        <strain evidence="2">S2</strain>
        <tissue evidence="2">Leaf</tissue>
    </source>
</reference>
<evidence type="ECO:0000256" key="1">
    <source>
        <dbReference type="SAM" id="MobiDB-lite"/>
    </source>
</evidence>
<gene>
    <name evidence="2" type="ORF">D8674_013186</name>
</gene>
<organism evidence="2 3">
    <name type="scientific">Pyrus ussuriensis x Pyrus communis</name>
    <dbReference type="NCBI Taxonomy" id="2448454"/>
    <lineage>
        <taxon>Eukaryota</taxon>
        <taxon>Viridiplantae</taxon>
        <taxon>Streptophyta</taxon>
        <taxon>Embryophyta</taxon>
        <taxon>Tracheophyta</taxon>
        <taxon>Spermatophyta</taxon>
        <taxon>Magnoliopsida</taxon>
        <taxon>eudicotyledons</taxon>
        <taxon>Gunneridae</taxon>
        <taxon>Pentapetalae</taxon>
        <taxon>rosids</taxon>
        <taxon>fabids</taxon>
        <taxon>Rosales</taxon>
        <taxon>Rosaceae</taxon>
        <taxon>Amygdaloideae</taxon>
        <taxon>Maleae</taxon>
        <taxon>Pyrus</taxon>
    </lineage>
</organism>
<feature type="region of interest" description="Disordered" evidence="1">
    <location>
        <begin position="34"/>
        <end position="62"/>
    </location>
</feature>
<sequence length="157" mass="17484">MRKQFIVGLNPKLCTNTIINDGVTHETIFHTTQRVEQVNNRKKEKQATKGKQASSSGEQLSGFNNKFKAKNIKKALFIGGIKNKTAFKNRVSLLALLLAVNLTPLHLGPVRVTLAVGDSLGVDLQCLFSKGSYTSLYYCFTYHHGECLSNSDIFQYD</sequence>
<evidence type="ECO:0000313" key="2">
    <source>
        <dbReference type="EMBL" id="KAB2617317.1"/>
    </source>
</evidence>
<evidence type="ECO:0000313" key="3">
    <source>
        <dbReference type="Proteomes" id="UP000327157"/>
    </source>
</evidence>
<reference evidence="3" key="2">
    <citation type="submission" date="2019-10" db="EMBL/GenBank/DDBJ databases">
        <title>A de novo genome assembly of a pear dwarfing rootstock.</title>
        <authorList>
            <person name="Wang F."/>
            <person name="Wang J."/>
            <person name="Li S."/>
            <person name="Zhang Y."/>
            <person name="Fang M."/>
            <person name="Ma L."/>
            <person name="Zhao Y."/>
            <person name="Jiang S."/>
        </authorList>
    </citation>
    <scope>NUCLEOTIDE SEQUENCE [LARGE SCALE GENOMIC DNA]</scope>
</reference>
<name>A0A5N5GQ97_9ROSA</name>
<proteinExistence type="predicted"/>
<keyword evidence="3" id="KW-1185">Reference proteome</keyword>
<dbReference type="EMBL" id="SMOL01000401">
    <property type="protein sequence ID" value="KAB2617317.1"/>
    <property type="molecule type" value="Genomic_DNA"/>
</dbReference>
<dbReference type="AlphaFoldDB" id="A0A5N5GQ97"/>
<feature type="compositionally biased region" description="Polar residues" evidence="1">
    <location>
        <begin position="49"/>
        <end position="62"/>
    </location>
</feature>
<reference evidence="2 3" key="1">
    <citation type="submission" date="2019-09" db="EMBL/GenBank/DDBJ databases">
        <authorList>
            <person name="Ou C."/>
        </authorList>
    </citation>
    <scope>NUCLEOTIDE SEQUENCE [LARGE SCALE GENOMIC DNA]</scope>
    <source>
        <strain evidence="2">S2</strain>
        <tissue evidence="2">Leaf</tissue>
    </source>
</reference>
<comment type="caution">
    <text evidence="2">The sequence shown here is derived from an EMBL/GenBank/DDBJ whole genome shotgun (WGS) entry which is preliminary data.</text>
</comment>
<accession>A0A5N5GQ97</accession>
<dbReference type="Proteomes" id="UP000327157">
    <property type="component" value="Chromosome 15"/>
</dbReference>